<evidence type="ECO:0000313" key="3">
    <source>
        <dbReference type="EMBL" id="POM22279.1"/>
    </source>
</evidence>
<feature type="region of interest" description="Disordered" evidence="1">
    <location>
        <begin position="1"/>
        <end position="25"/>
    </location>
</feature>
<dbReference type="InterPro" id="IPR045924">
    <property type="entry name" value="DUF6343"/>
</dbReference>
<evidence type="ECO:0000313" key="4">
    <source>
        <dbReference type="Proteomes" id="UP000242367"/>
    </source>
</evidence>
<feature type="transmembrane region" description="Helical" evidence="2">
    <location>
        <begin position="59"/>
        <end position="78"/>
    </location>
</feature>
<dbReference type="EMBL" id="MTBP01000006">
    <property type="protein sequence ID" value="POM22279.1"/>
    <property type="molecule type" value="Genomic_DNA"/>
</dbReference>
<dbReference type="AlphaFoldDB" id="A0A2P4UB57"/>
<sequence length="96" mass="10236">MKTERDTENGRRHGVERGSALGGAPWGRSPLNLRLALAAFGLAASVALAVLSFAAGLPWLGIVMAVIAAVALADVVVVGRRVVRRRRRGEHHSLFE</sequence>
<protein>
    <submittedName>
        <fullName evidence="3">Uncharacterized protein</fullName>
    </submittedName>
</protein>
<proteinExistence type="predicted"/>
<gene>
    <name evidence="3" type="ORF">BTM25_56910</name>
</gene>
<name>A0A2P4UB57_9ACTN</name>
<keyword evidence="4" id="KW-1185">Reference proteome</keyword>
<feature type="transmembrane region" description="Helical" evidence="2">
    <location>
        <begin position="35"/>
        <end position="53"/>
    </location>
</feature>
<evidence type="ECO:0000256" key="2">
    <source>
        <dbReference type="SAM" id="Phobius"/>
    </source>
</evidence>
<dbReference type="Pfam" id="PF19870">
    <property type="entry name" value="DUF6343"/>
    <property type="match status" value="1"/>
</dbReference>
<dbReference type="RefSeq" id="WP_205648320.1">
    <property type="nucleotide sequence ID" value="NZ_MTBP01000006.1"/>
</dbReference>
<feature type="compositionally biased region" description="Basic and acidic residues" evidence="1">
    <location>
        <begin position="1"/>
        <end position="16"/>
    </location>
</feature>
<comment type="caution">
    <text evidence="3">The sequence shown here is derived from an EMBL/GenBank/DDBJ whole genome shotgun (WGS) entry which is preliminary data.</text>
</comment>
<accession>A0A2P4UB57</accession>
<evidence type="ECO:0000256" key="1">
    <source>
        <dbReference type="SAM" id="MobiDB-lite"/>
    </source>
</evidence>
<keyword evidence="2" id="KW-0812">Transmembrane</keyword>
<keyword evidence="2" id="KW-1133">Transmembrane helix</keyword>
<keyword evidence="2" id="KW-0472">Membrane</keyword>
<dbReference type="Proteomes" id="UP000242367">
    <property type="component" value="Unassembled WGS sequence"/>
</dbReference>
<reference evidence="3 4" key="1">
    <citation type="journal article" date="2017" name="Chemistry">
        <title>Isolation, Biosynthesis and Chemical Modifications of Rubterolones A-F: Rare Tropolone Alkaloids from Actinomadura sp. 5-2.</title>
        <authorList>
            <person name="Guo H."/>
            <person name="Benndorf R."/>
            <person name="Leichnitz D."/>
            <person name="Klassen J.L."/>
            <person name="Vollmers J."/>
            <person name="Gorls H."/>
            <person name="Steinacker M."/>
            <person name="Weigel C."/>
            <person name="Dahse H.M."/>
            <person name="Kaster A.K."/>
            <person name="de Beer Z.W."/>
            <person name="Poulsen M."/>
            <person name="Beemelmanns C."/>
        </authorList>
    </citation>
    <scope>NUCLEOTIDE SEQUENCE [LARGE SCALE GENOMIC DNA]</scope>
    <source>
        <strain evidence="3 4">5-2</strain>
    </source>
</reference>
<organism evidence="3 4">
    <name type="scientific">Actinomadura rubteroloni</name>
    <dbReference type="NCBI Taxonomy" id="1926885"/>
    <lineage>
        <taxon>Bacteria</taxon>
        <taxon>Bacillati</taxon>
        <taxon>Actinomycetota</taxon>
        <taxon>Actinomycetes</taxon>
        <taxon>Streptosporangiales</taxon>
        <taxon>Thermomonosporaceae</taxon>
        <taxon>Actinomadura</taxon>
    </lineage>
</organism>